<dbReference type="GO" id="GO:0005737">
    <property type="term" value="C:cytoplasm"/>
    <property type="evidence" value="ECO:0007669"/>
    <property type="project" value="TreeGrafter"/>
</dbReference>
<evidence type="ECO:0000313" key="2">
    <source>
        <dbReference type="Proteomes" id="UP000247763"/>
    </source>
</evidence>
<protein>
    <submittedName>
        <fullName evidence="1">NAD(P)-dependent oxidoreductase</fullName>
    </submittedName>
</protein>
<keyword evidence="2" id="KW-1185">Reference proteome</keyword>
<dbReference type="Gene3D" id="3.40.50.720">
    <property type="entry name" value="NAD(P)-binding Rossmann-like Domain"/>
    <property type="match status" value="1"/>
</dbReference>
<dbReference type="KEGG" id="phb:HYN04_02250"/>
<name>A0A2Z3HPK5_9CAUL</name>
<evidence type="ECO:0000313" key="1">
    <source>
        <dbReference type="EMBL" id="AWM76685.1"/>
    </source>
</evidence>
<dbReference type="CDD" id="cd05266">
    <property type="entry name" value="SDR_a4"/>
    <property type="match status" value="1"/>
</dbReference>
<dbReference type="OrthoDB" id="9808276at2"/>
<gene>
    <name evidence="1" type="ORF">HYN04_02250</name>
</gene>
<reference evidence="2" key="1">
    <citation type="submission" date="2018-05" db="EMBL/GenBank/DDBJ databases">
        <title>Genome sequencing of Phenylobacterium sp. HYN0004.</title>
        <authorList>
            <person name="Yi H."/>
            <person name="Baek C."/>
        </authorList>
    </citation>
    <scope>NUCLEOTIDE SEQUENCE [LARGE SCALE GENOMIC DNA]</scope>
    <source>
        <strain evidence="2">HYN0004</strain>
    </source>
</reference>
<dbReference type="AlphaFoldDB" id="A0A2Z3HPK5"/>
<dbReference type="InterPro" id="IPR051783">
    <property type="entry name" value="NAD(P)-dependent_oxidoreduct"/>
</dbReference>
<dbReference type="GO" id="GO:0004029">
    <property type="term" value="F:aldehyde dehydrogenase (NAD+) activity"/>
    <property type="evidence" value="ECO:0007669"/>
    <property type="project" value="TreeGrafter"/>
</dbReference>
<dbReference type="SUPFAM" id="SSF51735">
    <property type="entry name" value="NAD(P)-binding Rossmann-fold domains"/>
    <property type="match status" value="1"/>
</dbReference>
<dbReference type="PANTHER" id="PTHR48079:SF6">
    <property type="entry name" value="NAD(P)-BINDING DOMAIN-CONTAINING PROTEIN-RELATED"/>
    <property type="match status" value="1"/>
</dbReference>
<dbReference type="PANTHER" id="PTHR48079">
    <property type="entry name" value="PROTEIN YEEZ"/>
    <property type="match status" value="1"/>
</dbReference>
<dbReference type="RefSeq" id="WP_110449254.1">
    <property type="nucleotide sequence ID" value="NZ_CP029479.1"/>
</dbReference>
<organism evidence="1 2">
    <name type="scientific">Phenylobacterium parvum</name>
    <dbReference type="NCBI Taxonomy" id="2201350"/>
    <lineage>
        <taxon>Bacteria</taxon>
        <taxon>Pseudomonadati</taxon>
        <taxon>Pseudomonadota</taxon>
        <taxon>Alphaproteobacteria</taxon>
        <taxon>Caulobacterales</taxon>
        <taxon>Caulobacteraceae</taxon>
        <taxon>Phenylobacterium</taxon>
    </lineage>
</organism>
<accession>A0A2Z3HPK5</accession>
<dbReference type="InterPro" id="IPR036291">
    <property type="entry name" value="NAD(P)-bd_dom_sf"/>
</dbReference>
<sequence length="280" mass="29577">MRLLVFGFGYSARALAARAPGDLHITATVRTPLPDTWRDAVETVSVHDHDALETALRGADALLVTAAPDPETGLCPGFQALAPHLAPGSGPGWVGYLSTTGVYGDRGGRWVRETSRTAPASETSRRRVAAEAAWASTGRPLAVFRLPGIYGPGRSALDRVRDGTARRMTAPGQVFSRIHVDDIAVGLAAALERPDRTGVFNLCDDEPAPAADVTLEACRLLGAEPPPETPLDLDALTPAARRFWAESKRVANARAKAALGWRPAHPTYREGLAAILAAGG</sequence>
<dbReference type="EMBL" id="CP029479">
    <property type="protein sequence ID" value="AWM76685.1"/>
    <property type="molecule type" value="Genomic_DNA"/>
</dbReference>
<proteinExistence type="predicted"/>
<dbReference type="Proteomes" id="UP000247763">
    <property type="component" value="Chromosome"/>
</dbReference>